<dbReference type="GO" id="GO:0008528">
    <property type="term" value="F:G protein-coupled peptide receptor activity"/>
    <property type="evidence" value="ECO:0007669"/>
    <property type="project" value="InterPro"/>
</dbReference>
<feature type="transmembrane region" description="Helical" evidence="5">
    <location>
        <begin position="332"/>
        <end position="353"/>
    </location>
</feature>
<dbReference type="Pfam" id="PF10324">
    <property type="entry name" value="7TM_GPCR_Srw"/>
    <property type="match status" value="1"/>
</dbReference>
<dbReference type="SUPFAM" id="SSF81321">
    <property type="entry name" value="Family A G protein-coupled receptor-like"/>
    <property type="match status" value="1"/>
</dbReference>
<feature type="transmembrane region" description="Helical" evidence="5">
    <location>
        <begin position="64"/>
        <end position="87"/>
    </location>
</feature>
<keyword evidence="2 5" id="KW-0812">Transmembrane</keyword>
<feature type="transmembrane region" description="Helical" evidence="5">
    <location>
        <begin position="136"/>
        <end position="169"/>
    </location>
</feature>
<keyword evidence="8" id="KW-1185">Reference proteome</keyword>
<evidence type="ECO:0000259" key="6">
    <source>
        <dbReference type="PROSITE" id="PS50262"/>
    </source>
</evidence>
<dbReference type="Proteomes" id="UP000242188">
    <property type="component" value="Unassembled WGS sequence"/>
</dbReference>
<accession>A0A210Q2E5</accession>
<dbReference type="InterPro" id="IPR000276">
    <property type="entry name" value="GPCR_Rhodpsn"/>
</dbReference>
<evidence type="ECO:0000256" key="2">
    <source>
        <dbReference type="ARBA" id="ARBA00022692"/>
    </source>
</evidence>
<keyword evidence="3 5" id="KW-1133">Transmembrane helix</keyword>
<evidence type="ECO:0000256" key="5">
    <source>
        <dbReference type="SAM" id="Phobius"/>
    </source>
</evidence>
<feature type="transmembrane region" description="Helical" evidence="5">
    <location>
        <begin position="99"/>
        <end position="124"/>
    </location>
</feature>
<dbReference type="OrthoDB" id="5864054at2759"/>
<dbReference type="PANTHER" id="PTHR46273:SF4">
    <property type="entry name" value="AT19640P"/>
    <property type="match status" value="1"/>
</dbReference>
<gene>
    <name evidence="7" type="ORF">KP79_PYT17674</name>
</gene>
<organism evidence="7 8">
    <name type="scientific">Mizuhopecten yessoensis</name>
    <name type="common">Japanese scallop</name>
    <name type="synonym">Patinopecten yessoensis</name>
    <dbReference type="NCBI Taxonomy" id="6573"/>
    <lineage>
        <taxon>Eukaryota</taxon>
        <taxon>Metazoa</taxon>
        <taxon>Spiralia</taxon>
        <taxon>Lophotrochozoa</taxon>
        <taxon>Mollusca</taxon>
        <taxon>Bivalvia</taxon>
        <taxon>Autobranchia</taxon>
        <taxon>Pteriomorphia</taxon>
        <taxon>Pectinida</taxon>
        <taxon>Pectinoidea</taxon>
        <taxon>Pectinidae</taxon>
        <taxon>Mizuhopecten</taxon>
    </lineage>
</organism>
<proteinExistence type="predicted"/>
<reference evidence="7 8" key="1">
    <citation type="journal article" date="2017" name="Nat. Ecol. Evol.">
        <title>Scallop genome provides insights into evolution of bilaterian karyotype and development.</title>
        <authorList>
            <person name="Wang S."/>
            <person name="Zhang J."/>
            <person name="Jiao W."/>
            <person name="Li J."/>
            <person name="Xun X."/>
            <person name="Sun Y."/>
            <person name="Guo X."/>
            <person name="Huan P."/>
            <person name="Dong B."/>
            <person name="Zhang L."/>
            <person name="Hu X."/>
            <person name="Sun X."/>
            <person name="Wang J."/>
            <person name="Zhao C."/>
            <person name="Wang Y."/>
            <person name="Wang D."/>
            <person name="Huang X."/>
            <person name="Wang R."/>
            <person name="Lv J."/>
            <person name="Li Y."/>
            <person name="Zhang Z."/>
            <person name="Liu B."/>
            <person name="Lu W."/>
            <person name="Hui Y."/>
            <person name="Liang J."/>
            <person name="Zhou Z."/>
            <person name="Hou R."/>
            <person name="Li X."/>
            <person name="Liu Y."/>
            <person name="Li H."/>
            <person name="Ning X."/>
            <person name="Lin Y."/>
            <person name="Zhao L."/>
            <person name="Xing Q."/>
            <person name="Dou J."/>
            <person name="Li Y."/>
            <person name="Mao J."/>
            <person name="Guo H."/>
            <person name="Dou H."/>
            <person name="Li T."/>
            <person name="Mu C."/>
            <person name="Jiang W."/>
            <person name="Fu Q."/>
            <person name="Fu X."/>
            <person name="Miao Y."/>
            <person name="Liu J."/>
            <person name="Yu Q."/>
            <person name="Li R."/>
            <person name="Liao H."/>
            <person name="Li X."/>
            <person name="Kong Y."/>
            <person name="Jiang Z."/>
            <person name="Chourrout D."/>
            <person name="Li R."/>
            <person name="Bao Z."/>
        </authorList>
    </citation>
    <scope>NUCLEOTIDE SEQUENCE [LARGE SCALE GENOMIC DNA]</scope>
    <source>
        <strain evidence="7 8">PY_sf001</strain>
    </source>
</reference>
<dbReference type="InterPro" id="IPR019427">
    <property type="entry name" value="7TM_GPCR_serpentine_rcpt_Srw"/>
</dbReference>
<evidence type="ECO:0000256" key="4">
    <source>
        <dbReference type="ARBA" id="ARBA00023136"/>
    </source>
</evidence>
<feature type="transmembrane region" description="Helical" evidence="5">
    <location>
        <begin position="190"/>
        <end position="207"/>
    </location>
</feature>
<feature type="transmembrane region" description="Helical" evidence="5">
    <location>
        <begin position="298"/>
        <end position="320"/>
    </location>
</feature>
<dbReference type="AlphaFoldDB" id="A0A210Q2E5"/>
<dbReference type="EMBL" id="NEDP02005207">
    <property type="protein sequence ID" value="OWF42875.1"/>
    <property type="molecule type" value="Genomic_DNA"/>
</dbReference>
<dbReference type="InterPro" id="IPR053219">
    <property type="entry name" value="GPCR_Dmsr-1"/>
</dbReference>
<protein>
    <recommendedName>
        <fullName evidence="6">G-protein coupled receptors family 1 profile domain-containing protein</fullName>
    </recommendedName>
</protein>
<dbReference type="PRINTS" id="PR00237">
    <property type="entry name" value="GPCRRHODOPSN"/>
</dbReference>
<feature type="transmembrane region" description="Helical" evidence="5">
    <location>
        <begin position="242"/>
        <end position="265"/>
    </location>
</feature>
<dbReference type="GO" id="GO:0005886">
    <property type="term" value="C:plasma membrane"/>
    <property type="evidence" value="ECO:0007669"/>
    <property type="project" value="TreeGrafter"/>
</dbReference>
<evidence type="ECO:0000256" key="1">
    <source>
        <dbReference type="ARBA" id="ARBA00004370"/>
    </source>
</evidence>
<dbReference type="SMART" id="SM01381">
    <property type="entry name" value="7TM_GPCR_Srsx"/>
    <property type="match status" value="1"/>
</dbReference>
<evidence type="ECO:0000256" key="3">
    <source>
        <dbReference type="ARBA" id="ARBA00022989"/>
    </source>
</evidence>
<dbReference type="CDD" id="cd14978">
    <property type="entry name" value="7tmA_FMRFamide_R-like"/>
    <property type="match status" value="1"/>
</dbReference>
<dbReference type="Gene3D" id="1.20.1070.10">
    <property type="entry name" value="Rhodopsin 7-helix transmembrane proteins"/>
    <property type="match status" value="1"/>
</dbReference>
<name>A0A210Q2E5_MIZYE</name>
<dbReference type="PROSITE" id="PS50262">
    <property type="entry name" value="G_PROTEIN_RECEP_F1_2"/>
    <property type="match status" value="1"/>
</dbReference>
<dbReference type="InterPro" id="IPR017452">
    <property type="entry name" value="GPCR_Rhodpsn_7TM"/>
</dbReference>
<sequence>MNNSENITTMSSTDAMSTGHWNISNSSVGLTTDVYSDSLCLSLNASNSSPRSALEAFSVHYAQVHGYVSVCVCLFGMLANTANIVVLTRKKMITSTNYILTWLAVADLFTMLDYFPFAIHFYILKDPMLPFPMTKGYGWVCFLMFHASFSIVCHTIAIWLTIELAIFRFIFIWFPTKGALYCSQEKAKRAVLGVILYTIIICIPNYMSNEITTYNCRVYREPVYSLEVRKHGAFAVINSVNYWTQALLIKLVPCIMLTLLTLLLITAMHRAYKRRAALKHQGKKDDTDKHHEHNRTTLMLLAVVVLFLITELPQGILTILSSSIDGFFESVYMPLGDLVDIVALCNNAINFVLYCGMSTQFRKTFFEIFCSCIPERRPGWRKLGVVRAEKNGCTPTTTNTSLSTTTTKL</sequence>
<dbReference type="PANTHER" id="PTHR46273">
    <property type="entry name" value="MYOSUPPRESSIN RECEPTOR 1, ISOFORM B-RELATED"/>
    <property type="match status" value="1"/>
</dbReference>
<comment type="subcellular location">
    <subcellularLocation>
        <location evidence="1">Membrane</location>
    </subcellularLocation>
</comment>
<dbReference type="STRING" id="6573.A0A210Q2E5"/>
<keyword evidence="4 5" id="KW-0472">Membrane</keyword>
<feature type="domain" description="G-protein coupled receptors family 1 profile" evidence="6">
    <location>
        <begin position="79"/>
        <end position="354"/>
    </location>
</feature>
<evidence type="ECO:0000313" key="8">
    <source>
        <dbReference type="Proteomes" id="UP000242188"/>
    </source>
</evidence>
<comment type="caution">
    <text evidence="7">The sequence shown here is derived from an EMBL/GenBank/DDBJ whole genome shotgun (WGS) entry which is preliminary data.</text>
</comment>
<evidence type="ECO:0000313" key="7">
    <source>
        <dbReference type="EMBL" id="OWF42875.1"/>
    </source>
</evidence>